<comment type="caution">
    <text evidence="2">The sequence shown here is derived from an EMBL/GenBank/DDBJ whole genome shotgun (WGS) entry which is preliminary data.</text>
</comment>
<evidence type="ECO:0000313" key="2">
    <source>
        <dbReference type="EMBL" id="MCE3050703.1"/>
    </source>
</evidence>
<dbReference type="Proteomes" id="UP000823775">
    <property type="component" value="Unassembled WGS sequence"/>
</dbReference>
<dbReference type="EMBL" id="JACEIK010007834">
    <property type="protein sequence ID" value="MCE3050703.1"/>
    <property type="molecule type" value="Genomic_DNA"/>
</dbReference>
<evidence type="ECO:0000256" key="1">
    <source>
        <dbReference type="SAM" id="MobiDB-lite"/>
    </source>
</evidence>
<feature type="compositionally biased region" description="Basic and acidic residues" evidence="1">
    <location>
        <begin position="91"/>
        <end position="116"/>
    </location>
</feature>
<gene>
    <name evidence="2" type="ORF">HAX54_047909</name>
</gene>
<protein>
    <submittedName>
        <fullName evidence="2">Uncharacterized protein</fullName>
    </submittedName>
</protein>
<evidence type="ECO:0000313" key="3">
    <source>
        <dbReference type="Proteomes" id="UP000823775"/>
    </source>
</evidence>
<accession>A0ABS8WMK0</accession>
<organism evidence="2 3">
    <name type="scientific">Datura stramonium</name>
    <name type="common">Jimsonweed</name>
    <name type="synonym">Common thornapple</name>
    <dbReference type="NCBI Taxonomy" id="4076"/>
    <lineage>
        <taxon>Eukaryota</taxon>
        <taxon>Viridiplantae</taxon>
        <taxon>Streptophyta</taxon>
        <taxon>Embryophyta</taxon>
        <taxon>Tracheophyta</taxon>
        <taxon>Spermatophyta</taxon>
        <taxon>Magnoliopsida</taxon>
        <taxon>eudicotyledons</taxon>
        <taxon>Gunneridae</taxon>
        <taxon>Pentapetalae</taxon>
        <taxon>asterids</taxon>
        <taxon>lamiids</taxon>
        <taxon>Solanales</taxon>
        <taxon>Solanaceae</taxon>
        <taxon>Solanoideae</taxon>
        <taxon>Datureae</taxon>
        <taxon>Datura</taxon>
    </lineage>
</organism>
<feature type="non-terminal residue" evidence="2">
    <location>
        <position position="1"/>
    </location>
</feature>
<sequence length="116" mass="13885">ECYVLHPKPKKKKTEQKKIHVQLVKDNGEKKNQNTTIQDKPPSKEEEVFQTRVNKKYGRIRQQKKVWNQKQVPMNNANQFEVLLDQEEEQREVNHSPKTNEVRDKEEVKEHETPKA</sequence>
<feature type="region of interest" description="Disordered" evidence="1">
    <location>
        <begin position="84"/>
        <end position="116"/>
    </location>
</feature>
<keyword evidence="3" id="KW-1185">Reference proteome</keyword>
<reference evidence="2 3" key="1">
    <citation type="journal article" date="2021" name="BMC Genomics">
        <title>Datura genome reveals duplications of psychoactive alkaloid biosynthetic genes and high mutation rate following tissue culture.</title>
        <authorList>
            <person name="Rajewski A."/>
            <person name="Carter-House D."/>
            <person name="Stajich J."/>
            <person name="Litt A."/>
        </authorList>
    </citation>
    <scope>NUCLEOTIDE SEQUENCE [LARGE SCALE GENOMIC DNA]</scope>
    <source>
        <strain evidence="2">AR-01</strain>
    </source>
</reference>
<name>A0ABS8WMK0_DATST</name>
<feature type="region of interest" description="Disordered" evidence="1">
    <location>
        <begin position="24"/>
        <end position="49"/>
    </location>
</feature>
<proteinExistence type="predicted"/>